<comment type="caution">
    <text evidence="1">The sequence shown here is derived from an EMBL/GenBank/DDBJ whole genome shotgun (WGS) entry which is preliminary data.</text>
</comment>
<keyword evidence="1" id="KW-0238">DNA-binding</keyword>
<evidence type="ECO:0000313" key="1">
    <source>
        <dbReference type="EMBL" id="MBA5689637.1"/>
    </source>
</evidence>
<dbReference type="RefSeq" id="WP_182156423.1">
    <property type="nucleotide sequence ID" value="NZ_JACEZU010000012.1"/>
</dbReference>
<dbReference type="Proteomes" id="UP000573499">
    <property type="component" value="Unassembled WGS sequence"/>
</dbReference>
<accession>A0A7W2FDI9</accession>
<reference evidence="1 2" key="1">
    <citation type="submission" date="2020-07" db="EMBL/GenBank/DDBJ databases">
        <title>Novel species isolated from subtropical streams in China.</title>
        <authorList>
            <person name="Lu H."/>
        </authorList>
    </citation>
    <scope>NUCLEOTIDE SEQUENCE [LARGE SCALE GENOMIC DNA]</scope>
    <source>
        <strain evidence="1 2">LX47W</strain>
    </source>
</reference>
<dbReference type="EMBL" id="JACEZU010000012">
    <property type="protein sequence ID" value="MBA5689637.1"/>
    <property type="molecule type" value="Genomic_DNA"/>
</dbReference>
<organism evidence="1 2">
    <name type="scientific">Rugamonas apoptosis</name>
    <dbReference type="NCBI Taxonomy" id="2758570"/>
    <lineage>
        <taxon>Bacteria</taxon>
        <taxon>Pseudomonadati</taxon>
        <taxon>Pseudomonadota</taxon>
        <taxon>Betaproteobacteria</taxon>
        <taxon>Burkholderiales</taxon>
        <taxon>Oxalobacteraceae</taxon>
        <taxon>Telluria group</taxon>
        <taxon>Rugamonas</taxon>
    </lineage>
</organism>
<evidence type="ECO:0000313" key="2">
    <source>
        <dbReference type="Proteomes" id="UP000573499"/>
    </source>
</evidence>
<sequence>MMDMNLKDIRELAGFGKAVLVNIRGRVMSCRSERGRRYTLVLSPAVDAYSNPQAFEIRSRGHLANQDQDVSCNCVLRGSVLSLDDFNADVIPVGLTLDLCEMIYGSEI</sequence>
<proteinExistence type="predicted"/>
<gene>
    <name evidence="1" type="ORF">H3H39_21570</name>
</gene>
<protein>
    <submittedName>
        <fullName evidence="1">Single-stranded DNA-binding protein</fullName>
    </submittedName>
</protein>
<name>A0A7W2FDI9_9BURK</name>
<dbReference type="AlphaFoldDB" id="A0A7W2FDI9"/>
<keyword evidence="2" id="KW-1185">Reference proteome</keyword>
<dbReference type="GO" id="GO:0003677">
    <property type="term" value="F:DNA binding"/>
    <property type="evidence" value="ECO:0007669"/>
    <property type="project" value="UniProtKB-KW"/>
</dbReference>